<dbReference type="PATRIC" id="fig|1758689.4.peg.2538"/>
<dbReference type="OrthoDB" id="3287135at2"/>
<evidence type="ECO:0000313" key="4">
    <source>
        <dbReference type="EMBL" id="ANS79823.1"/>
    </source>
</evidence>
<dbReference type="GO" id="GO:0016757">
    <property type="term" value="F:glycosyltransferase activity"/>
    <property type="evidence" value="ECO:0007669"/>
    <property type="project" value="UniProtKB-KW"/>
</dbReference>
<protein>
    <recommendedName>
        <fullName evidence="3">Glycosyltransferase subfamily 4-like N-terminal domain-containing protein</fullName>
    </recommendedName>
</protein>
<evidence type="ECO:0000256" key="2">
    <source>
        <dbReference type="ARBA" id="ARBA00022679"/>
    </source>
</evidence>
<sequence>MTIRVRQIPAGHAYVAALLPVRPDPRTEPAVVHLPDPPVPGAPPGQWWPHPALDPAWLREHACEQDLVHVHFGLEGQDTARLRTWLEVLREQRLPLVHTVHDLDHPQLRDQRRHREHLELLVEHAAGLLTLTEGAAEVVQRTLGRRPLVVPHPHVAPLPLVGRPRPARSGPLTVGLHLKSLRANLAPLRSLPALAAAVREVDSVLPSGARLEVRAHPEVLDPDRPGHDPRVAGLLTELGGPAWGVVDVRVAPRLPDDQLWDYLRGLDVSVLPYAWATHSGWVEACRDLGTWVLAPEVGHLREQGGVLSWGPASRPPDPGRLAQLLLRAAGSPPPRVDREERVRQREAGAALHTAVYAAVLSGRRVDAETEGVP</sequence>
<organism evidence="4 5">
    <name type="scientific">Serinicoccus hydrothermalis</name>
    <dbReference type="NCBI Taxonomy" id="1758689"/>
    <lineage>
        <taxon>Bacteria</taxon>
        <taxon>Bacillati</taxon>
        <taxon>Actinomycetota</taxon>
        <taxon>Actinomycetes</taxon>
        <taxon>Micrococcales</taxon>
        <taxon>Ornithinimicrobiaceae</taxon>
        <taxon>Serinicoccus</taxon>
    </lineage>
</organism>
<keyword evidence="5" id="KW-1185">Reference proteome</keyword>
<dbReference type="SUPFAM" id="SSF53756">
    <property type="entry name" value="UDP-Glycosyltransferase/glycogen phosphorylase"/>
    <property type="match status" value="1"/>
</dbReference>
<feature type="domain" description="Glycosyltransferase subfamily 4-like N-terminal" evidence="3">
    <location>
        <begin position="20"/>
        <end position="150"/>
    </location>
</feature>
<keyword evidence="2" id="KW-0808">Transferase</keyword>
<evidence type="ECO:0000256" key="1">
    <source>
        <dbReference type="ARBA" id="ARBA00022676"/>
    </source>
</evidence>
<evidence type="ECO:0000259" key="3">
    <source>
        <dbReference type="Pfam" id="PF13439"/>
    </source>
</evidence>
<dbReference type="Pfam" id="PF13439">
    <property type="entry name" value="Glyco_transf_4"/>
    <property type="match status" value="1"/>
</dbReference>
<dbReference type="Gene3D" id="3.40.50.2000">
    <property type="entry name" value="Glycogen Phosphorylase B"/>
    <property type="match status" value="1"/>
</dbReference>
<dbReference type="InterPro" id="IPR028098">
    <property type="entry name" value="Glyco_trans_4-like_N"/>
</dbReference>
<dbReference type="Proteomes" id="UP000092482">
    <property type="component" value="Chromosome"/>
</dbReference>
<evidence type="ECO:0000313" key="5">
    <source>
        <dbReference type="Proteomes" id="UP000092482"/>
    </source>
</evidence>
<gene>
    <name evidence="4" type="ORF">SGUI_2427</name>
</gene>
<keyword evidence="1" id="KW-0328">Glycosyltransferase</keyword>
<accession>A0A1B1NEJ2</accession>
<dbReference type="KEGG" id="serj:SGUI_2427"/>
<name>A0A1B1NEJ2_9MICO</name>
<dbReference type="STRING" id="1758689.SGUI_2427"/>
<proteinExistence type="predicted"/>
<dbReference type="AlphaFoldDB" id="A0A1B1NEJ2"/>
<dbReference type="RefSeq" id="WP_066640772.1">
    <property type="nucleotide sequence ID" value="NZ_CP014989.1"/>
</dbReference>
<dbReference type="EMBL" id="CP014989">
    <property type="protein sequence ID" value="ANS79823.1"/>
    <property type="molecule type" value="Genomic_DNA"/>
</dbReference>
<reference evidence="4 5" key="1">
    <citation type="submission" date="2016-03" db="EMBL/GenBank/DDBJ databases">
        <title>Shallow-sea hydrothermal system.</title>
        <authorList>
            <person name="Tang K."/>
        </authorList>
    </citation>
    <scope>NUCLEOTIDE SEQUENCE [LARGE SCALE GENOMIC DNA]</scope>
    <source>
        <strain evidence="4 5">JLT9</strain>
    </source>
</reference>